<comment type="function">
    <text evidence="3">Participates actively in the response to hyperosmotic and heat shock by preventing the aggregation of stress-denatured proteins, in association with DnaK and GrpE. It is the nucleotide exchange factor for DnaK and may function as a thermosensor. Unfolded proteins bind initially to DnaJ; upon interaction with the DnaJ-bound protein, DnaK hydrolyzes its bound ATP, resulting in the formation of a stable complex. GrpE releases ADP from DnaK; ATP binding to DnaK triggers the release of the substrate protein, thus completing the reaction cycle. Several rounds of ATP-dependent interactions between DnaJ, DnaK and GrpE are required for fully efficient folding.</text>
</comment>
<comment type="subunit">
    <text evidence="3">Homodimer.</text>
</comment>
<evidence type="ECO:0000256" key="3">
    <source>
        <dbReference type="HAMAP-Rule" id="MF_01151"/>
    </source>
</evidence>
<evidence type="ECO:0000313" key="7">
    <source>
        <dbReference type="EMBL" id="MCQ4333566.1"/>
    </source>
</evidence>
<dbReference type="Gene3D" id="3.90.20.20">
    <property type="match status" value="1"/>
</dbReference>
<comment type="caution">
    <text evidence="7">The sequence shown here is derived from an EMBL/GenBank/DDBJ whole genome shotgun (WGS) entry which is preliminary data.</text>
</comment>
<dbReference type="Proteomes" id="UP001139494">
    <property type="component" value="Unassembled WGS sequence"/>
</dbReference>
<accession>A0A9R1D5W5</accession>
<evidence type="ECO:0000256" key="6">
    <source>
        <dbReference type="SAM" id="MobiDB-lite"/>
    </source>
</evidence>
<feature type="compositionally biased region" description="Acidic residues" evidence="6">
    <location>
        <begin position="158"/>
        <end position="168"/>
    </location>
</feature>
<keyword evidence="3" id="KW-0963">Cytoplasm</keyword>
<comment type="subcellular location">
    <subcellularLocation>
        <location evidence="3">Cytoplasm</location>
    </subcellularLocation>
</comment>
<dbReference type="EMBL" id="JAHLKM010000009">
    <property type="protein sequence ID" value="MCQ4333566.1"/>
    <property type="molecule type" value="Genomic_DNA"/>
</dbReference>
<dbReference type="PRINTS" id="PR00773">
    <property type="entry name" value="GRPEPROTEIN"/>
</dbReference>
<evidence type="ECO:0000313" key="8">
    <source>
        <dbReference type="Proteomes" id="UP001139494"/>
    </source>
</evidence>
<dbReference type="RefSeq" id="WP_256029589.1">
    <property type="nucleotide sequence ID" value="NZ_JAHLKM010000009.1"/>
</dbReference>
<feature type="compositionally biased region" description="Acidic residues" evidence="6">
    <location>
        <begin position="234"/>
        <end position="250"/>
    </location>
</feature>
<evidence type="ECO:0000256" key="2">
    <source>
        <dbReference type="ARBA" id="ARBA00023186"/>
    </source>
</evidence>
<evidence type="ECO:0000256" key="1">
    <source>
        <dbReference type="ARBA" id="ARBA00009054"/>
    </source>
</evidence>
<dbReference type="SUPFAM" id="SSF58014">
    <property type="entry name" value="Coiled-coil domain of nucleotide exchange factor GrpE"/>
    <property type="match status" value="1"/>
</dbReference>
<evidence type="ECO:0000256" key="5">
    <source>
        <dbReference type="SAM" id="Coils"/>
    </source>
</evidence>
<dbReference type="InterPro" id="IPR000740">
    <property type="entry name" value="GrpE"/>
</dbReference>
<dbReference type="InterPro" id="IPR013805">
    <property type="entry name" value="GrpE_CC"/>
</dbReference>
<dbReference type="InterPro" id="IPR009012">
    <property type="entry name" value="GrpE_head"/>
</dbReference>
<proteinExistence type="inferred from homology"/>
<name>A0A9R1D5W5_9EURY</name>
<dbReference type="GO" id="GO:0000774">
    <property type="term" value="F:adenyl-nucleotide exchange factor activity"/>
    <property type="evidence" value="ECO:0007669"/>
    <property type="project" value="InterPro"/>
</dbReference>
<evidence type="ECO:0000256" key="4">
    <source>
        <dbReference type="RuleBase" id="RU004478"/>
    </source>
</evidence>
<sequence>MSDQDGDAVGSTPAGEEPPAGTNGAETEPESESESEAEPQPGSEGEDGGPPLEKIAERIEDEPAGTVAEEIVTLREEVAELKTDRDDLEERLKRKQAEFQNYKKRQEKQRKKERARATEALVEELIEVRDNLKRALEQDESADIREGVEATFRGLEEVLEGEGVEPVEPDPGTATDPTRHEVLLRVESDQPEGTVADVHRPGYEMADKVLRPAQVTVSEGPGDAGRTEAASDADGPDDGDDDTDADSPDE</sequence>
<dbReference type="SUPFAM" id="SSF51064">
    <property type="entry name" value="Head domain of nucleotide exchange factor GrpE"/>
    <property type="match status" value="1"/>
</dbReference>
<dbReference type="HAMAP" id="MF_01151">
    <property type="entry name" value="GrpE"/>
    <property type="match status" value="1"/>
</dbReference>
<comment type="similarity">
    <text evidence="1 3 4">Belongs to the GrpE family.</text>
</comment>
<organism evidence="7 8">
    <name type="scientific">Natronomonas aquatica</name>
    <dbReference type="NCBI Taxonomy" id="2841590"/>
    <lineage>
        <taxon>Archaea</taxon>
        <taxon>Methanobacteriati</taxon>
        <taxon>Methanobacteriota</taxon>
        <taxon>Stenosarchaea group</taxon>
        <taxon>Halobacteria</taxon>
        <taxon>Halobacteriales</taxon>
        <taxon>Natronomonadaceae</taxon>
        <taxon>Natronomonas</taxon>
    </lineage>
</organism>
<dbReference type="GO" id="GO:0051082">
    <property type="term" value="F:unfolded protein binding"/>
    <property type="evidence" value="ECO:0007669"/>
    <property type="project" value="TreeGrafter"/>
</dbReference>
<feature type="region of interest" description="Disordered" evidence="6">
    <location>
        <begin position="158"/>
        <end position="178"/>
    </location>
</feature>
<keyword evidence="2 3" id="KW-0143">Chaperone</keyword>
<feature type="region of interest" description="Disordered" evidence="6">
    <location>
        <begin position="212"/>
        <end position="250"/>
    </location>
</feature>
<dbReference type="Pfam" id="PF01025">
    <property type="entry name" value="GrpE"/>
    <property type="match status" value="1"/>
</dbReference>
<gene>
    <name evidence="3" type="primary">grpE</name>
    <name evidence="7" type="ORF">KM295_08770</name>
</gene>
<dbReference type="GO" id="GO:0042803">
    <property type="term" value="F:protein homodimerization activity"/>
    <property type="evidence" value="ECO:0007669"/>
    <property type="project" value="InterPro"/>
</dbReference>
<feature type="region of interest" description="Disordered" evidence="6">
    <location>
        <begin position="1"/>
        <end position="68"/>
    </location>
</feature>
<dbReference type="PANTHER" id="PTHR21237:SF23">
    <property type="entry name" value="GRPE PROTEIN HOMOLOG, MITOCHONDRIAL"/>
    <property type="match status" value="1"/>
</dbReference>
<dbReference type="AlphaFoldDB" id="A0A9R1D5W5"/>
<keyword evidence="8" id="KW-1185">Reference proteome</keyword>
<dbReference type="GO" id="GO:0051087">
    <property type="term" value="F:protein-folding chaperone binding"/>
    <property type="evidence" value="ECO:0007669"/>
    <property type="project" value="InterPro"/>
</dbReference>
<feature type="compositionally biased region" description="Acidic residues" evidence="6">
    <location>
        <begin position="27"/>
        <end position="37"/>
    </location>
</feature>
<feature type="coiled-coil region" evidence="5">
    <location>
        <begin position="71"/>
        <end position="142"/>
    </location>
</feature>
<keyword evidence="3" id="KW-0346">Stress response</keyword>
<dbReference type="GO" id="GO:0006457">
    <property type="term" value="P:protein folding"/>
    <property type="evidence" value="ECO:0007669"/>
    <property type="project" value="InterPro"/>
</dbReference>
<dbReference type="Gene3D" id="2.30.22.10">
    <property type="entry name" value="Head domain of nucleotide exchange factor GrpE"/>
    <property type="match status" value="1"/>
</dbReference>
<reference evidence="7" key="1">
    <citation type="journal article" date="2023" name="Front. Microbiol.">
        <title>Genomic-based phylogenetic and metabolic analyses of the genus Natronomonas, and description of Natronomonas aquatica sp. nov.</title>
        <authorList>
            <person name="Garcia-Roldan A."/>
            <person name="Duran-Viseras A."/>
            <person name="de la Haba R.R."/>
            <person name="Corral P."/>
            <person name="Sanchez-Porro C."/>
            <person name="Ventosa A."/>
        </authorList>
    </citation>
    <scope>NUCLEOTIDE SEQUENCE</scope>
    <source>
        <strain evidence="7">F2-12</strain>
    </source>
</reference>
<keyword evidence="5" id="KW-0175">Coiled coil</keyword>
<dbReference type="PANTHER" id="PTHR21237">
    <property type="entry name" value="GRPE PROTEIN"/>
    <property type="match status" value="1"/>
</dbReference>
<protein>
    <recommendedName>
        <fullName evidence="3">Protein GrpE</fullName>
    </recommendedName>
    <alternativeName>
        <fullName evidence="3">HSP-70 cofactor</fullName>
    </alternativeName>
</protein>
<dbReference type="GO" id="GO:0005737">
    <property type="term" value="C:cytoplasm"/>
    <property type="evidence" value="ECO:0007669"/>
    <property type="project" value="UniProtKB-SubCell"/>
</dbReference>